<organism evidence="3 4">
    <name type="scientific">Mycena maculata</name>
    <dbReference type="NCBI Taxonomy" id="230809"/>
    <lineage>
        <taxon>Eukaryota</taxon>
        <taxon>Fungi</taxon>
        <taxon>Dikarya</taxon>
        <taxon>Basidiomycota</taxon>
        <taxon>Agaricomycotina</taxon>
        <taxon>Agaricomycetes</taxon>
        <taxon>Agaricomycetidae</taxon>
        <taxon>Agaricales</taxon>
        <taxon>Marasmiineae</taxon>
        <taxon>Mycenaceae</taxon>
        <taxon>Mycena</taxon>
    </lineage>
</organism>
<dbReference type="GO" id="GO:0008080">
    <property type="term" value="F:N-acetyltransferase activity"/>
    <property type="evidence" value="ECO:0007669"/>
    <property type="project" value="InterPro"/>
</dbReference>
<evidence type="ECO:0000313" key="4">
    <source>
        <dbReference type="Proteomes" id="UP001215280"/>
    </source>
</evidence>
<dbReference type="AlphaFoldDB" id="A0AAD7K2P7"/>
<sequence length="66" mass="7537">PEKAELRRMIVSERHRWHGIGGHLIRTLIAHAETIPAFQCIELGVTKSQPAAHRIYERLGWKVASI</sequence>
<dbReference type="PROSITE" id="PS51186">
    <property type="entry name" value="GNAT"/>
    <property type="match status" value="1"/>
</dbReference>
<comment type="caution">
    <text evidence="3">The sequence shown here is derived from an EMBL/GenBank/DDBJ whole genome shotgun (WGS) entry which is preliminary data.</text>
</comment>
<evidence type="ECO:0000256" key="1">
    <source>
        <dbReference type="ARBA" id="ARBA00022679"/>
    </source>
</evidence>
<keyword evidence="1" id="KW-0808">Transferase</keyword>
<dbReference type="InterPro" id="IPR050769">
    <property type="entry name" value="NAT_camello-type"/>
</dbReference>
<proteinExistence type="predicted"/>
<protein>
    <recommendedName>
        <fullName evidence="2">N-acetyltransferase domain-containing protein</fullName>
    </recommendedName>
</protein>
<dbReference type="Pfam" id="PF00583">
    <property type="entry name" value="Acetyltransf_1"/>
    <property type="match status" value="1"/>
</dbReference>
<dbReference type="PANTHER" id="PTHR13947:SF37">
    <property type="entry name" value="LD18367P"/>
    <property type="match status" value="1"/>
</dbReference>
<accession>A0AAD7K2P7</accession>
<dbReference type="InterPro" id="IPR016181">
    <property type="entry name" value="Acyl_CoA_acyltransferase"/>
</dbReference>
<reference evidence="3" key="1">
    <citation type="submission" date="2023-03" db="EMBL/GenBank/DDBJ databases">
        <title>Massive genome expansion in bonnet fungi (Mycena s.s.) driven by repeated elements and novel gene families across ecological guilds.</title>
        <authorList>
            <consortium name="Lawrence Berkeley National Laboratory"/>
            <person name="Harder C.B."/>
            <person name="Miyauchi S."/>
            <person name="Viragh M."/>
            <person name="Kuo A."/>
            <person name="Thoen E."/>
            <person name="Andreopoulos B."/>
            <person name="Lu D."/>
            <person name="Skrede I."/>
            <person name="Drula E."/>
            <person name="Henrissat B."/>
            <person name="Morin E."/>
            <person name="Kohler A."/>
            <person name="Barry K."/>
            <person name="LaButti K."/>
            <person name="Morin E."/>
            <person name="Salamov A."/>
            <person name="Lipzen A."/>
            <person name="Mereny Z."/>
            <person name="Hegedus B."/>
            <person name="Baldrian P."/>
            <person name="Stursova M."/>
            <person name="Weitz H."/>
            <person name="Taylor A."/>
            <person name="Grigoriev I.V."/>
            <person name="Nagy L.G."/>
            <person name="Martin F."/>
            <person name="Kauserud H."/>
        </authorList>
    </citation>
    <scope>NUCLEOTIDE SEQUENCE</scope>
    <source>
        <strain evidence="3">CBHHK188m</strain>
    </source>
</reference>
<dbReference type="PANTHER" id="PTHR13947">
    <property type="entry name" value="GNAT FAMILY N-ACETYLTRANSFERASE"/>
    <property type="match status" value="1"/>
</dbReference>
<dbReference type="SUPFAM" id="SSF55729">
    <property type="entry name" value="Acyl-CoA N-acyltransferases (Nat)"/>
    <property type="match status" value="1"/>
</dbReference>
<gene>
    <name evidence="3" type="ORF">DFH07DRAFT_704322</name>
</gene>
<feature type="non-terminal residue" evidence="3">
    <location>
        <position position="1"/>
    </location>
</feature>
<dbReference type="EMBL" id="JARJLG010000011">
    <property type="protein sequence ID" value="KAJ7776971.1"/>
    <property type="molecule type" value="Genomic_DNA"/>
</dbReference>
<feature type="non-terminal residue" evidence="3">
    <location>
        <position position="66"/>
    </location>
</feature>
<feature type="domain" description="N-acetyltransferase" evidence="2">
    <location>
        <begin position="1"/>
        <end position="66"/>
    </location>
</feature>
<keyword evidence="4" id="KW-1185">Reference proteome</keyword>
<evidence type="ECO:0000259" key="2">
    <source>
        <dbReference type="PROSITE" id="PS51186"/>
    </source>
</evidence>
<evidence type="ECO:0000313" key="3">
    <source>
        <dbReference type="EMBL" id="KAJ7776971.1"/>
    </source>
</evidence>
<dbReference type="InterPro" id="IPR000182">
    <property type="entry name" value="GNAT_dom"/>
</dbReference>
<name>A0AAD7K2P7_9AGAR</name>
<dbReference type="Gene3D" id="3.40.630.30">
    <property type="match status" value="1"/>
</dbReference>
<dbReference type="Proteomes" id="UP001215280">
    <property type="component" value="Unassembled WGS sequence"/>
</dbReference>